<name>A0AAE0J6C6_9PEZI</name>
<dbReference type="InterPro" id="IPR011009">
    <property type="entry name" value="Kinase-like_dom_sf"/>
</dbReference>
<dbReference type="Gene3D" id="1.10.510.10">
    <property type="entry name" value="Transferase(Phosphotransferase) domain 1"/>
    <property type="match status" value="1"/>
</dbReference>
<proteinExistence type="predicted"/>
<protein>
    <recommendedName>
        <fullName evidence="3">Alpha-galactosidase A</fullName>
    </recommendedName>
</protein>
<organism evidence="1 2">
    <name type="scientific">Cercophora scortea</name>
    <dbReference type="NCBI Taxonomy" id="314031"/>
    <lineage>
        <taxon>Eukaryota</taxon>
        <taxon>Fungi</taxon>
        <taxon>Dikarya</taxon>
        <taxon>Ascomycota</taxon>
        <taxon>Pezizomycotina</taxon>
        <taxon>Sordariomycetes</taxon>
        <taxon>Sordariomycetidae</taxon>
        <taxon>Sordariales</taxon>
        <taxon>Lasiosphaeriaceae</taxon>
        <taxon>Cercophora</taxon>
    </lineage>
</organism>
<dbReference type="SUPFAM" id="SSF56112">
    <property type="entry name" value="Protein kinase-like (PK-like)"/>
    <property type="match status" value="1"/>
</dbReference>
<dbReference type="AlphaFoldDB" id="A0AAE0J6C6"/>
<reference evidence="1" key="2">
    <citation type="submission" date="2023-06" db="EMBL/GenBank/DDBJ databases">
        <authorList>
            <consortium name="Lawrence Berkeley National Laboratory"/>
            <person name="Haridas S."/>
            <person name="Hensen N."/>
            <person name="Bonometti L."/>
            <person name="Westerberg I."/>
            <person name="Brannstrom I.O."/>
            <person name="Guillou S."/>
            <person name="Cros-Aarteil S."/>
            <person name="Calhoun S."/>
            <person name="Kuo A."/>
            <person name="Mondo S."/>
            <person name="Pangilinan J."/>
            <person name="Riley R."/>
            <person name="Labutti K."/>
            <person name="Andreopoulos B."/>
            <person name="Lipzen A."/>
            <person name="Chen C."/>
            <person name="Yanf M."/>
            <person name="Daum C."/>
            <person name="Ng V."/>
            <person name="Clum A."/>
            <person name="Steindorff A."/>
            <person name="Ohm R."/>
            <person name="Martin F."/>
            <person name="Silar P."/>
            <person name="Natvig D."/>
            <person name="Lalanne C."/>
            <person name="Gautier V."/>
            <person name="Ament-Velasquez S.L."/>
            <person name="Kruys A."/>
            <person name="Hutchinson M.I."/>
            <person name="Powell A.J."/>
            <person name="Barry K."/>
            <person name="Miller A.N."/>
            <person name="Grigoriev I.V."/>
            <person name="Debuchy R."/>
            <person name="Gladieux P."/>
            <person name="Thoren M.H."/>
            <person name="Johannesson H."/>
        </authorList>
    </citation>
    <scope>NUCLEOTIDE SEQUENCE</scope>
    <source>
        <strain evidence="1">SMH4131-1</strain>
    </source>
</reference>
<sequence length="282" mass="31237">MRTITATVCHRTPSSTTVATAVMETTKNNNVQLLAAMVNTNGQEDGDFRFLVDGTHVKYVTVAPAILPKDHCTFGPTILAGLPPFPEGDWNTGHVDFDIASGEPAFVRTEKATLQGVQTLWHPTRIDHLELRKLDCPRQNILIASHPRFDRPVLAKFTEFPELTPYLEAETAAYQWVEGTDIAPRFLGHLTEEGRVIGFVLEYIENARAAGPGDLAACQSVLKKLHALGIKHGNINNRNFLVRDHDGTVILLDFEMAKKDASVDELEAEYQRLAESLQDPSL</sequence>
<keyword evidence="2" id="KW-1185">Reference proteome</keyword>
<dbReference type="PANTHER" id="PTHR37171">
    <property type="entry name" value="SERINE/THREONINE-PROTEIN KINASE YRZF-RELATED"/>
    <property type="match status" value="1"/>
</dbReference>
<reference evidence="1" key="1">
    <citation type="journal article" date="2023" name="Mol. Phylogenet. Evol.">
        <title>Genome-scale phylogeny and comparative genomics of the fungal order Sordariales.</title>
        <authorList>
            <person name="Hensen N."/>
            <person name="Bonometti L."/>
            <person name="Westerberg I."/>
            <person name="Brannstrom I.O."/>
            <person name="Guillou S."/>
            <person name="Cros-Aarteil S."/>
            <person name="Calhoun S."/>
            <person name="Haridas S."/>
            <person name="Kuo A."/>
            <person name="Mondo S."/>
            <person name="Pangilinan J."/>
            <person name="Riley R."/>
            <person name="LaButti K."/>
            <person name="Andreopoulos B."/>
            <person name="Lipzen A."/>
            <person name="Chen C."/>
            <person name="Yan M."/>
            <person name="Daum C."/>
            <person name="Ng V."/>
            <person name="Clum A."/>
            <person name="Steindorff A."/>
            <person name="Ohm R.A."/>
            <person name="Martin F."/>
            <person name="Silar P."/>
            <person name="Natvig D.O."/>
            <person name="Lalanne C."/>
            <person name="Gautier V."/>
            <person name="Ament-Velasquez S.L."/>
            <person name="Kruys A."/>
            <person name="Hutchinson M.I."/>
            <person name="Powell A.J."/>
            <person name="Barry K."/>
            <person name="Miller A.N."/>
            <person name="Grigoriev I.V."/>
            <person name="Debuchy R."/>
            <person name="Gladieux P."/>
            <person name="Hiltunen Thoren M."/>
            <person name="Johannesson H."/>
        </authorList>
    </citation>
    <scope>NUCLEOTIDE SEQUENCE</scope>
    <source>
        <strain evidence="1">SMH4131-1</strain>
    </source>
</reference>
<evidence type="ECO:0000313" key="2">
    <source>
        <dbReference type="Proteomes" id="UP001286456"/>
    </source>
</evidence>
<dbReference type="Proteomes" id="UP001286456">
    <property type="component" value="Unassembled WGS sequence"/>
</dbReference>
<evidence type="ECO:0000313" key="1">
    <source>
        <dbReference type="EMBL" id="KAK3337777.1"/>
    </source>
</evidence>
<dbReference type="InterPro" id="IPR052396">
    <property type="entry name" value="Meiotic_Drive_Suppr_Kinase"/>
</dbReference>
<dbReference type="EMBL" id="JAUEPO010000001">
    <property type="protein sequence ID" value="KAK3337777.1"/>
    <property type="molecule type" value="Genomic_DNA"/>
</dbReference>
<accession>A0AAE0J6C6</accession>
<dbReference type="PANTHER" id="PTHR37171:SF1">
    <property type="entry name" value="SERINE_THREONINE-PROTEIN KINASE YRZF-RELATED"/>
    <property type="match status" value="1"/>
</dbReference>
<evidence type="ECO:0008006" key="3">
    <source>
        <dbReference type="Google" id="ProtNLM"/>
    </source>
</evidence>
<dbReference type="Pfam" id="PF06293">
    <property type="entry name" value="Kdo"/>
    <property type="match status" value="1"/>
</dbReference>
<gene>
    <name evidence="1" type="ORF">B0T19DRAFT_413497</name>
</gene>
<comment type="caution">
    <text evidence="1">The sequence shown here is derived from an EMBL/GenBank/DDBJ whole genome shotgun (WGS) entry which is preliminary data.</text>
</comment>